<evidence type="ECO:0000313" key="7">
    <source>
        <dbReference type="EMBL" id="MCW8344532.1"/>
    </source>
</evidence>
<dbReference type="InterPro" id="IPR003726">
    <property type="entry name" value="HCY_dom"/>
</dbReference>
<dbReference type="GO" id="GO:0009086">
    <property type="term" value="P:methionine biosynthetic process"/>
    <property type="evidence" value="ECO:0007669"/>
    <property type="project" value="InterPro"/>
</dbReference>
<dbReference type="PIRSF" id="PIRSF037505">
    <property type="entry name" value="Betaine_HMT"/>
    <property type="match status" value="1"/>
</dbReference>
<dbReference type="Gene3D" id="3.20.20.330">
    <property type="entry name" value="Homocysteine-binding-like domain"/>
    <property type="match status" value="1"/>
</dbReference>
<sequence length="336" mass="36290">MKSLTILDGGMGRELQDIGAPFSQPLWSAQALIESPEHVRQAHQNFIDAGAEIIIANSYACVPFHLGVERYEQEGAQLAQKAAQIAASVVHASHGLLGSAGRINSGSPVQSDCPVTSDSPLTSDSKQEGERHTVRVAGAIPPPLGSYRPDLFQADQAAPVIETLYQAQDPYVDLWIVETISSFAEFEVTHRILKASSKPIYYAFSVSDSATGNATLRSGESLNQAIERACSLGVDGVMFNCSVPEAMAQAIKETREVSEQCGYDIIIGVYANNFMPINTDHEANGTLQAMRSLSPNEYLCYAKQWHQLGASIIGGCCGIGPAHIRSLSTWKREQHL</sequence>
<dbReference type="Proteomes" id="UP001155587">
    <property type="component" value="Unassembled WGS sequence"/>
</dbReference>
<reference evidence="7" key="1">
    <citation type="submission" date="2022-02" db="EMBL/GenBank/DDBJ databases">
        <title>Vibrio sp. nov, a new bacterium isolated from seawater.</title>
        <authorList>
            <person name="Yuan Y."/>
        </authorList>
    </citation>
    <scope>NUCLEOTIDE SEQUENCE</scope>
    <source>
        <strain evidence="7">ZSDZ65</strain>
    </source>
</reference>
<evidence type="ECO:0000313" key="8">
    <source>
        <dbReference type="Proteomes" id="UP001155587"/>
    </source>
</evidence>
<feature type="binding site" evidence="3 4">
    <location>
        <position position="316"/>
    </location>
    <ligand>
        <name>Zn(2+)</name>
        <dbReference type="ChEBI" id="CHEBI:29105"/>
    </ligand>
</feature>
<proteinExistence type="predicted"/>
<evidence type="ECO:0000256" key="4">
    <source>
        <dbReference type="PROSITE-ProRule" id="PRU00333"/>
    </source>
</evidence>
<dbReference type="InterPro" id="IPR036589">
    <property type="entry name" value="HCY_dom_sf"/>
</dbReference>
<dbReference type="Pfam" id="PF02574">
    <property type="entry name" value="S-methyl_trans"/>
    <property type="match status" value="1"/>
</dbReference>
<evidence type="ECO:0000259" key="6">
    <source>
        <dbReference type="PROSITE" id="PS50970"/>
    </source>
</evidence>
<keyword evidence="8" id="KW-1185">Reference proteome</keyword>
<dbReference type="PANTHER" id="PTHR11103:SF18">
    <property type="entry name" value="SLR1189 PROTEIN"/>
    <property type="match status" value="1"/>
</dbReference>
<evidence type="ECO:0000256" key="5">
    <source>
        <dbReference type="SAM" id="MobiDB-lite"/>
    </source>
</evidence>
<dbReference type="GO" id="GO:0032259">
    <property type="term" value="P:methylation"/>
    <property type="evidence" value="ECO:0007669"/>
    <property type="project" value="UniProtKB-KW"/>
</dbReference>
<dbReference type="SUPFAM" id="SSF82282">
    <property type="entry name" value="Homocysteine S-methyltransferase"/>
    <property type="match status" value="1"/>
</dbReference>
<dbReference type="GO" id="GO:0008270">
    <property type="term" value="F:zinc ion binding"/>
    <property type="evidence" value="ECO:0007669"/>
    <property type="project" value="InterPro"/>
</dbReference>
<evidence type="ECO:0000256" key="3">
    <source>
        <dbReference type="PIRSR" id="PIRSR037505-2"/>
    </source>
</evidence>
<feature type="compositionally biased region" description="Polar residues" evidence="5">
    <location>
        <begin position="102"/>
        <end position="124"/>
    </location>
</feature>
<protein>
    <submittedName>
        <fullName evidence="7">Homocysteine S-methyltransferase family protein</fullName>
    </submittedName>
</protein>
<gene>
    <name evidence="7" type="ORF">MD535_00630</name>
</gene>
<keyword evidence="3 4" id="KW-0862">Zinc</keyword>
<dbReference type="PANTHER" id="PTHR11103">
    <property type="entry name" value="SLR1189 PROTEIN"/>
    <property type="match status" value="1"/>
</dbReference>
<organism evidence="7 8">
    <name type="scientific">Vibrio qingdaonensis</name>
    <dbReference type="NCBI Taxonomy" id="2829491"/>
    <lineage>
        <taxon>Bacteria</taxon>
        <taxon>Pseudomonadati</taxon>
        <taxon>Pseudomonadota</taxon>
        <taxon>Gammaproteobacteria</taxon>
        <taxon>Vibrionales</taxon>
        <taxon>Vibrionaceae</taxon>
        <taxon>Vibrio</taxon>
    </lineage>
</organism>
<feature type="binding site" evidence="3 4">
    <location>
        <position position="241"/>
    </location>
    <ligand>
        <name>Zn(2+)</name>
        <dbReference type="ChEBI" id="CHEBI:29105"/>
    </ligand>
</feature>
<dbReference type="PROSITE" id="PS50970">
    <property type="entry name" value="HCY"/>
    <property type="match status" value="1"/>
</dbReference>
<name>A0A9X3CJD0_9VIBR</name>
<keyword evidence="1 4" id="KW-0489">Methyltransferase</keyword>
<dbReference type="AlphaFoldDB" id="A0A9X3CJD0"/>
<dbReference type="EMBL" id="JAKRRY010000001">
    <property type="protein sequence ID" value="MCW8344532.1"/>
    <property type="molecule type" value="Genomic_DNA"/>
</dbReference>
<comment type="caution">
    <text evidence="7">The sequence shown here is derived from an EMBL/GenBank/DDBJ whole genome shotgun (WGS) entry which is preliminary data.</text>
</comment>
<dbReference type="InterPro" id="IPR017226">
    <property type="entry name" value="BHMT-like"/>
</dbReference>
<accession>A0A9X3CJD0</accession>
<feature type="region of interest" description="Disordered" evidence="5">
    <location>
        <begin position="102"/>
        <end position="131"/>
    </location>
</feature>
<evidence type="ECO:0000256" key="2">
    <source>
        <dbReference type="ARBA" id="ARBA00022679"/>
    </source>
</evidence>
<feature type="binding site" evidence="3 4">
    <location>
        <position position="317"/>
    </location>
    <ligand>
        <name>Zn(2+)</name>
        <dbReference type="ChEBI" id="CHEBI:29105"/>
    </ligand>
</feature>
<dbReference type="RefSeq" id="WP_265672954.1">
    <property type="nucleotide sequence ID" value="NZ_JAKRRY010000001.1"/>
</dbReference>
<keyword evidence="3 4" id="KW-0479">Metal-binding</keyword>
<feature type="domain" description="Hcy-binding" evidence="6">
    <location>
        <begin position="1"/>
        <end position="331"/>
    </location>
</feature>
<keyword evidence="2 4" id="KW-0808">Transferase</keyword>
<comment type="cofactor">
    <cofactor evidence="3">
        <name>Zn(2+)</name>
        <dbReference type="ChEBI" id="CHEBI:29105"/>
    </cofactor>
    <text evidence="3">Binds 1 zinc ion per subunit.</text>
</comment>
<dbReference type="GO" id="GO:0008168">
    <property type="term" value="F:methyltransferase activity"/>
    <property type="evidence" value="ECO:0007669"/>
    <property type="project" value="UniProtKB-UniRule"/>
</dbReference>
<evidence type="ECO:0000256" key="1">
    <source>
        <dbReference type="ARBA" id="ARBA00022603"/>
    </source>
</evidence>